<dbReference type="Proteomes" id="UP000478052">
    <property type="component" value="Unassembled WGS sequence"/>
</dbReference>
<proteinExistence type="predicted"/>
<keyword evidence="5" id="KW-1185">Reference proteome</keyword>
<evidence type="ECO:0000256" key="1">
    <source>
        <dbReference type="ARBA" id="ARBA00022723"/>
    </source>
</evidence>
<dbReference type="Gene3D" id="3.30.2020.30">
    <property type="match status" value="1"/>
</dbReference>
<dbReference type="Pfam" id="PF06155">
    <property type="entry name" value="GBBH-like_N"/>
    <property type="match status" value="1"/>
</dbReference>
<gene>
    <name evidence="4" type="ORF">FWK35_00039323</name>
</gene>
<dbReference type="InterPro" id="IPR010376">
    <property type="entry name" value="GBBH-like_N"/>
</dbReference>
<feature type="domain" description="Gamma-butyrobetaine hydroxylase-like N-terminal" evidence="3">
    <location>
        <begin position="20"/>
        <end position="53"/>
    </location>
</feature>
<dbReference type="InterPro" id="IPR038492">
    <property type="entry name" value="GBBH-like_N_sf"/>
</dbReference>
<accession>A0A6G0Y5C5</accession>
<reference evidence="4 5" key="1">
    <citation type="submission" date="2019-08" db="EMBL/GenBank/DDBJ databases">
        <title>Whole genome of Aphis craccivora.</title>
        <authorList>
            <person name="Voronova N.V."/>
            <person name="Shulinski R.S."/>
            <person name="Bandarenka Y.V."/>
            <person name="Zhorov D.G."/>
            <person name="Warner D."/>
        </authorList>
    </citation>
    <scope>NUCLEOTIDE SEQUENCE [LARGE SCALE GENOMIC DNA]</scope>
    <source>
        <strain evidence="4">180601</strain>
        <tissue evidence="4">Whole Body</tissue>
    </source>
</reference>
<sequence length="78" mass="8916">MNGSGVRRWSATDTFGDDRRHEIQLDDGCGGRSRYPHIWLRNNCQCPSCTSAESGFRKQVIRDFRFSSAPTRLQVNPL</sequence>
<dbReference type="GO" id="GO:0051213">
    <property type="term" value="F:dioxygenase activity"/>
    <property type="evidence" value="ECO:0007669"/>
    <property type="project" value="UniProtKB-KW"/>
</dbReference>
<dbReference type="GO" id="GO:0046872">
    <property type="term" value="F:metal ion binding"/>
    <property type="evidence" value="ECO:0007669"/>
    <property type="project" value="UniProtKB-KW"/>
</dbReference>
<evidence type="ECO:0000256" key="2">
    <source>
        <dbReference type="ARBA" id="ARBA00023004"/>
    </source>
</evidence>
<organism evidence="4 5">
    <name type="scientific">Aphis craccivora</name>
    <name type="common">Cowpea aphid</name>
    <dbReference type="NCBI Taxonomy" id="307492"/>
    <lineage>
        <taxon>Eukaryota</taxon>
        <taxon>Metazoa</taxon>
        <taxon>Ecdysozoa</taxon>
        <taxon>Arthropoda</taxon>
        <taxon>Hexapoda</taxon>
        <taxon>Insecta</taxon>
        <taxon>Pterygota</taxon>
        <taxon>Neoptera</taxon>
        <taxon>Paraneoptera</taxon>
        <taxon>Hemiptera</taxon>
        <taxon>Sternorrhyncha</taxon>
        <taxon>Aphidomorpha</taxon>
        <taxon>Aphidoidea</taxon>
        <taxon>Aphididae</taxon>
        <taxon>Aphidini</taxon>
        <taxon>Aphis</taxon>
        <taxon>Aphis</taxon>
    </lineage>
</organism>
<evidence type="ECO:0000313" key="4">
    <source>
        <dbReference type="EMBL" id="KAF0749383.1"/>
    </source>
</evidence>
<keyword evidence="4" id="KW-0223">Dioxygenase</keyword>
<keyword evidence="4" id="KW-0560">Oxidoreductase</keyword>
<keyword evidence="1" id="KW-0479">Metal-binding</keyword>
<evidence type="ECO:0000313" key="5">
    <source>
        <dbReference type="Proteomes" id="UP000478052"/>
    </source>
</evidence>
<keyword evidence="2" id="KW-0408">Iron</keyword>
<dbReference type="OrthoDB" id="406634at2759"/>
<comment type="caution">
    <text evidence="4">The sequence shown here is derived from an EMBL/GenBank/DDBJ whole genome shotgun (WGS) entry which is preliminary data.</text>
</comment>
<evidence type="ECO:0000259" key="3">
    <source>
        <dbReference type="Pfam" id="PF06155"/>
    </source>
</evidence>
<dbReference type="EMBL" id="VUJU01006121">
    <property type="protein sequence ID" value="KAF0749383.1"/>
    <property type="molecule type" value="Genomic_DNA"/>
</dbReference>
<name>A0A6G0Y5C5_APHCR</name>
<protein>
    <submittedName>
        <fullName evidence="4">Gamma-butyrobetaine dioxygenase-like</fullName>
    </submittedName>
</protein>
<dbReference type="AlphaFoldDB" id="A0A6G0Y5C5"/>